<feature type="region of interest" description="Disordered" evidence="1">
    <location>
        <begin position="442"/>
        <end position="464"/>
    </location>
</feature>
<name>A0ABQ9XAK0_9EUKA</name>
<sequence length="797" mass="87314">MAEQSNQHDPTQPEMRTAVSPDTVRDSSDSHTVGQRLLWQLIAANEIVKTSCSSQSSLHPVSVEESNFECQCDFVETLIGPFAANVVRSLDAHNPCVLMCQCENDPDRPETAELCQVSRARQELWELTRTLTAVAPFSTNAETALLPFVNAPITRSPPASSPPPGLPAGLFRADALVSGEEYTLVLKQLSGQTRSIHSALLQTDFDACLCHQVILVLSTIMSSFSLTHPVEKAHPRLMSIFREVFGEQPVIRVDELATTLAEWYSLSAVFLGQNGFAGRPLDERTISSLLEWLSDAGRLMQVFLADGGMLFMRNISSLGDSLCVEIRAAFENLLSRSERRNDGMTVAVLSTVTSVTSSLTLFRQCLSADEIKQKSGTIDSCLGIWSDLLIALQKTNSTKGVMWEMLRKGPNPEENTMNAKEANKTSPGVARVVQIAPLLGGGEGSRNGPLSAQSARSGGPMRVKSTTHRMTDEEWMCWGCNGMPSLGILLASRLRTTATEKELVGLLRVVGVAEWAWMDVVKTDSLSRVFLRAVRILERDGGFFVGMVSAEEAHAIKSERLHRLLSGESGWMGGVGLGMGRPFARPLIERDRTRPQMDNTFPNVPAMPLIPGWMGEAELTWDGAAAVVEVSLRMAARLVWLWCVLSRSDARTEDEEEEQRRLGVSEDEERREEMMRMVSEVTWRLLRAGVAEVGFEGAQSSDADTTRRSGVLAGLVGLLVREVMKTEADRTTRTMHAGDVRRMLEVCSAVLKRRPSTATATPMSVQWDVMSCCAEALSTGREVVLGPGVGFLLSQGL</sequence>
<keyword evidence="3" id="KW-1185">Reference proteome</keyword>
<organism evidence="2 3">
    <name type="scientific">Blattamonas nauphoetae</name>
    <dbReference type="NCBI Taxonomy" id="2049346"/>
    <lineage>
        <taxon>Eukaryota</taxon>
        <taxon>Metamonada</taxon>
        <taxon>Preaxostyla</taxon>
        <taxon>Oxymonadida</taxon>
        <taxon>Blattamonas</taxon>
    </lineage>
</organism>
<evidence type="ECO:0000313" key="3">
    <source>
        <dbReference type="Proteomes" id="UP001281761"/>
    </source>
</evidence>
<feature type="compositionally biased region" description="Polar residues" evidence="1">
    <location>
        <begin position="1"/>
        <end position="10"/>
    </location>
</feature>
<evidence type="ECO:0000256" key="1">
    <source>
        <dbReference type="SAM" id="MobiDB-lite"/>
    </source>
</evidence>
<feature type="region of interest" description="Disordered" evidence="1">
    <location>
        <begin position="1"/>
        <end position="30"/>
    </location>
</feature>
<gene>
    <name evidence="2" type="ORF">BLNAU_16791</name>
</gene>
<protein>
    <submittedName>
        <fullName evidence="2">Uncharacterized protein</fullName>
    </submittedName>
</protein>
<reference evidence="2 3" key="1">
    <citation type="journal article" date="2022" name="bioRxiv">
        <title>Genomics of Preaxostyla Flagellates Illuminates Evolutionary Transitions and the Path Towards Mitochondrial Loss.</title>
        <authorList>
            <person name="Novak L.V.F."/>
            <person name="Treitli S.C."/>
            <person name="Pyrih J."/>
            <person name="Halakuc P."/>
            <person name="Pipaliya S.V."/>
            <person name="Vacek V."/>
            <person name="Brzon O."/>
            <person name="Soukal P."/>
            <person name="Eme L."/>
            <person name="Dacks J.B."/>
            <person name="Karnkowska A."/>
            <person name="Elias M."/>
            <person name="Hampl V."/>
        </authorList>
    </citation>
    <scope>NUCLEOTIDE SEQUENCE [LARGE SCALE GENOMIC DNA]</scope>
    <source>
        <strain evidence="2">NAU3</strain>
        <tissue evidence="2">Gut</tissue>
    </source>
</reference>
<proteinExistence type="predicted"/>
<dbReference type="EMBL" id="JARBJD010000180">
    <property type="protein sequence ID" value="KAK2948255.1"/>
    <property type="molecule type" value="Genomic_DNA"/>
</dbReference>
<evidence type="ECO:0000313" key="2">
    <source>
        <dbReference type="EMBL" id="KAK2948255.1"/>
    </source>
</evidence>
<dbReference type="Proteomes" id="UP001281761">
    <property type="component" value="Unassembled WGS sequence"/>
</dbReference>
<comment type="caution">
    <text evidence="2">The sequence shown here is derived from an EMBL/GenBank/DDBJ whole genome shotgun (WGS) entry which is preliminary data.</text>
</comment>
<accession>A0ABQ9XAK0</accession>